<keyword evidence="3" id="KW-1185">Reference proteome</keyword>
<evidence type="ECO:0000256" key="1">
    <source>
        <dbReference type="SAM" id="MobiDB-lite"/>
    </source>
</evidence>
<feature type="compositionally biased region" description="Polar residues" evidence="1">
    <location>
        <begin position="31"/>
        <end position="40"/>
    </location>
</feature>
<feature type="compositionally biased region" description="Pro residues" evidence="1">
    <location>
        <begin position="165"/>
        <end position="174"/>
    </location>
</feature>
<dbReference type="AlphaFoldDB" id="A0ABD0LK20"/>
<feature type="compositionally biased region" description="Basic residues" evidence="1">
    <location>
        <begin position="131"/>
        <end position="141"/>
    </location>
</feature>
<dbReference type="EMBL" id="JACVVK020000043">
    <property type="protein sequence ID" value="KAK7499546.1"/>
    <property type="molecule type" value="Genomic_DNA"/>
</dbReference>
<feature type="compositionally biased region" description="Basic and acidic residues" evidence="1">
    <location>
        <begin position="78"/>
        <end position="94"/>
    </location>
</feature>
<organism evidence="2 3">
    <name type="scientific">Batillaria attramentaria</name>
    <dbReference type="NCBI Taxonomy" id="370345"/>
    <lineage>
        <taxon>Eukaryota</taxon>
        <taxon>Metazoa</taxon>
        <taxon>Spiralia</taxon>
        <taxon>Lophotrochozoa</taxon>
        <taxon>Mollusca</taxon>
        <taxon>Gastropoda</taxon>
        <taxon>Caenogastropoda</taxon>
        <taxon>Sorbeoconcha</taxon>
        <taxon>Cerithioidea</taxon>
        <taxon>Batillariidae</taxon>
        <taxon>Batillaria</taxon>
    </lineage>
</organism>
<feature type="region of interest" description="Disordered" evidence="1">
    <location>
        <begin position="124"/>
        <end position="174"/>
    </location>
</feature>
<protein>
    <submittedName>
        <fullName evidence="2">Uncharacterized protein</fullName>
    </submittedName>
</protein>
<comment type="caution">
    <text evidence="2">The sequence shown here is derived from an EMBL/GenBank/DDBJ whole genome shotgun (WGS) entry which is preliminary data.</text>
</comment>
<sequence>MSLLAADEDRKKAAADQKAKRKTAAALTPHSDASSDTSASVGGARMRRHPGYRPSKVLPPQQLSSSPMRELEDETDEDVKVSEEVKDAPRDRSSGEGGDVPWHHAQLYQLYGQQADYFLHPKPPVTEQRRQTHPKLKHHKGNQRESGTGDFLPSLSAAAFVDPSLPSPPSTPPCPSIPSCPAFSLSFRVLCRLRPIPASVR</sequence>
<accession>A0ABD0LK20</accession>
<evidence type="ECO:0000313" key="2">
    <source>
        <dbReference type="EMBL" id="KAK7499546.1"/>
    </source>
</evidence>
<gene>
    <name evidence="2" type="ORF">BaRGS_00009198</name>
</gene>
<dbReference type="Proteomes" id="UP001519460">
    <property type="component" value="Unassembled WGS sequence"/>
</dbReference>
<name>A0ABD0LK20_9CAEN</name>
<feature type="region of interest" description="Disordered" evidence="1">
    <location>
        <begin position="1"/>
        <end position="104"/>
    </location>
</feature>
<proteinExistence type="predicted"/>
<feature type="compositionally biased region" description="Basic and acidic residues" evidence="1">
    <location>
        <begin position="7"/>
        <end position="18"/>
    </location>
</feature>
<evidence type="ECO:0000313" key="3">
    <source>
        <dbReference type="Proteomes" id="UP001519460"/>
    </source>
</evidence>
<reference evidence="2 3" key="1">
    <citation type="journal article" date="2023" name="Sci. Data">
        <title>Genome assembly of the Korean intertidal mud-creeper Batillaria attramentaria.</title>
        <authorList>
            <person name="Patra A.K."/>
            <person name="Ho P.T."/>
            <person name="Jun S."/>
            <person name="Lee S.J."/>
            <person name="Kim Y."/>
            <person name="Won Y.J."/>
        </authorList>
    </citation>
    <scope>NUCLEOTIDE SEQUENCE [LARGE SCALE GENOMIC DNA]</scope>
    <source>
        <strain evidence="2">Wonlab-2016</strain>
    </source>
</reference>